<dbReference type="EMBL" id="JBHSBH010000012">
    <property type="protein sequence ID" value="MFC3997854.1"/>
    <property type="molecule type" value="Genomic_DNA"/>
</dbReference>
<name>A0ABV8FNZ2_9ACTN</name>
<evidence type="ECO:0000313" key="2">
    <source>
        <dbReference type="Proteomes" id="UP001595847"/>
    </source>
</evidence>
<dbReference type="RefSeq" id="WP_378535188.1">
    <property type="nucleotide sequence ID" value="NZ_JBHSBH010000012.1"/>
</dbReference>
<organism evidence="1 2">
    <name type="scientific">Nocardiopsis sediminis</name>
    <dbReference type="NCBI Taxonomy" id="1778267"/>
    <lineage>
        <taxon>Bacteria</taxon>
        <taxon>Bacillati</taxon>
        <taxon>Actinomycetota</taxon>
        <taxon>Actinomycetes</taxon>
        <taxon>Streptosporangiales</taxon>
        <taxon>Nocardiopsidaceae</taxon>
        <taxon>Nocardiopsis</taxon>
    </lineage>
</organism>
<keyword evidence="2" id="KW-1185">Reference proteome</keyword>
<protein>
    <submittedName>
        <fullName evidence="1">Uncharacterized protein</fullName>
    </submittedName>
</protein>
<accession>A0ABV8FNZ2</accession>
<sequence>MAYRNVAFELAMLNRLRVRLEWLGFEVSVIESIAALRVTAPGGSEALWVSVNGKGQLFLWDGDFCIARVPASVDQADQVSRLFWTHMPHRARHG</sequence>
<comment type="caution">
    <text evidence="1">The sequence shown here is derived from an EMBL/GenBank/DDBJ whole genome shotgun (WGS) entry which is preliminary data.</text>
</comment>
<dbReference type="Proteomes" id="UP001595847">
    <property type="component" value="Unassembled WGS sequence"/>
</dbReference>
<reference evidence="2" key="1">
    <citation type="journal article" date="2019" name="Int. J. Syst. Evol. Microbiol.">
        <title>The Global Catalogue of Microorganisms (GCM) 10K type strain sequencing project: providing services to taxonomists for standard genome sequencing and annotation.</title>
        <authorList>
            <consortium name="The Broad Institute Genomics Platform"/>
            <consortium name="The Broad Institute Genome Sequencing Center for Infectious Disease"/>
            <person name="Wu L."/>
            <person name="Ma J."/>
        </authorList>
    </citation>
    <scope>NUCLEOTIDE SEQUENCE [LARGE SCALE GENOMIC DNA]</scope>
    <source>
        <strain evidence="2">TBRC 1826</strain>
    </source>
</reference>
<proteinExistence type="predicted"/>
<gene>
    <name evidence="1" type="ORF">ACFOVU_18105</name>
</gene>
<evidence type="ECO:0000313" key="1">
    <source>
        <dbReference type="EMBL" id="MFC3997854.1"/>
    </source>
</evidence>